<evidence type="ECO:0000256" key="1">
    <source>
        <dbReference type="SAM" id="Coils"/>
    </source>
</evidence>
<dbReference type="OrthoDB" id="2528163at2759"/>
<feature type="coiled-coil region" evidence="1">
    <location>
        <begin position="50"/>
        <end position="80"/>
    </location>
</feature>
<evidence type="ECO:0000256" key="2">
    <source>
        <dbReference type="SAM" id="MobiDB-lite"/>
    </source>
</evidence>
<protein>
    <submittedName>
        <fullName evidence="3">Uncharacterized protein</fullName>
    </submittedName>
</protein>
<feature type="region of interest" description="Disordered" evidence="2">
    <location>
        <begin position="300"/>
        <end position="327"/>
    </location>
</feature>
<feature type="compositionally biased region" description="Pro residues" evidence="2">
    <location>
        <begin position="122"/>
        <end position="133"/>
    </location>
</feature>
<organism evidence="3 4">
    <name type="scientific">Rhodotorula diobovata</name>
    <dbReference type="NCBI Taxonomy" id="5288"/>
    <lineage>
        <taxon>Eukaryota</taxon>
        <taxon>Fungi</taxon>
        <taxon>Dikarya</taxon>
        <taxon>Basidiomycota</taxon>
        <taxon>Pucciniomycotina</taxon>
        <taxon>Microbotryomycetes</taxon>
        <taxon>Sporidiobolales</taxon>
        <taxon>Sporidiobolaceae</taxon>
        <taxon>Rhodotorula</taxon>
    </lineage>
</organism>
<proteinExistence type="predicted"/>
<reference evidence="3 4" key="1">
    <citation type="submission" date="2019-03" db="EMBL/GenBank/DDBJ databases">
        <title>Rhodosporidium diobovatum UCD-FST 08-225 genome sequencing, assembly, and annotation.</title>
        <authorList>
            <person name="Fakankun I.U."/>
            <person name="Fristensky B."/>
            <person name="Levin D.B."/>
        </authorList>
    </citation>
    <scope>NUCLEOTIDE SEQUENCE [LARGE SCALE GENOMIC DNA]</scope>
    <source>
        <strain evidence="3 4">UCD-FST 08-225</strain>
    </source>
</reference>
<keyword evidence="4" id="KW-1185">Reference proteome</keyword>
<comment type="caution">
    <text evidence="3">The sequence shown here is derived from an EMBL/GenBank/DDBJ whole genome shotgun (WGS) entry which is preliminary data.</text>
</comment>
<accession>A0A5C5FRX7</accession>
<dbReference type="EMBL" id="SOZI01000113">
    <property type="protein sequence ID" value="TNY18996.1"/>
    <property type="molecule type" value="Genomic_DNA"/>
</dbReference>
<feature type="compositionally biased region" description="Basic and acidic residues" evidence="2">
    <location>
        <begin position="300"/>
        <end position="319"/>
    </location>
</feature>
<name>A0A5C5FRX7_9BASI</name>
<keyword evidence="1" id="KW-0175">Coiled coil</keyword>
<feature type="region of interest" description="Disordered" evidence="2">
    <location>
        <begin position="98"/>
        <end position="133"/>
    </location>
</feature>
<gene>
    <name evidence="3" type="ORF">DMC30DRAFT_448362</name>
</gene>
<dbReference type="STRING" id="5288.A0A5C5FRX7"/>
<evidence type="ECO:0000313" key="4">
    <source>
        <dbReference type="Proteomes" id="UP000311382"/>
    </source>
</evidence>
<evidence type="ECO:0000313" key="3">
    <source>
        <dbReference type="EMBL" id="TNY18996.1"/>
    </source>
</evidence>
<dbReference type="AlphaFoldDB" id="A0A5C5FRX7"/>
<sequence>MAVDPYPGFELSRLNFSLDDISALPSYQLALVNGASRRIAAQTRGDEVGLDELQAQRKALEKAKAALEEASRERRARMKDCAVQTGSGEPVQAVKLEHGQQPRLDPTDAGAVAGPSSTAAQSPPPQVDLAPPGPNFDFDYLAKGAVCPPSLHAKLNIVRLACNDPSRVTPRLIHAYLLARRRDPFPRPLAIKKATNGSGAIMLGFASAADADSVRQRLDSVTLPLARVSLVASLISNNGSVFRWGSLSREVQDEWTRSALLPSARWVALEDPPRRGVSVSKAYATEWGFIDADLRREEENQRRLDEEDRRRGEEEDARRRWTPPALYDGRGDSEVPRCYECGRDPLADVGRCDDCCNRTLLLLAAKRARYH</sequence>
<dbReference type="Proteomes" id="UP000311382">
    <property type="component" value="Unassembled WGS sequence"/>
</dbReference>